<gene>
    <name evidence="2" type="ORF">C1H46_017460</name>
</gene>
<name>A0A540MDV9_MALBA</name>
<dbReference type="InterPro" id="IPR015270">
    <property type="entry name" value="RDM1_plant"/>
</dbReference>
<proteinExistence type="predicted"/>
<dbReference type="SUPFAM" id="SSF109920">
    <property type="entry name" value="Hypothetical protein At3g22680"/>
    <property type="match status" value="1"/>
</dbReference>
<accession>A0A540MDV9</accession>
<evidence type="ECO:0000313" key="2">
    <source>
        <dbReference type="EMBL" id="TQD96911.1"/>
    </source>
</evidence>
<keyword evidence="3" id="KW-1185">Reference proteome</keyword>
<organism evidence="2 3">
    <name type="scientific">Malus baccata</name>
    <name type="common">Siberian crab apple</name>
    <name type="synonym">Pyrus baccata</name>
    <dbReference type="NCBI Taxonomy" id="106549"/>
    <lineage>
        <taxon>Eukaryota</taxon>
        <taxon>Viridiplantae</taxon>
        <taxon>Streptophyta</taxon>
        <taxon>Embryophyta</taxon>
        <taxon>Tracheophyta</taxon>
        <taxon>Spermatophyta</taxon>
        <taxon>Magnoliopsida</taxon>
        <taxon>eudicotyledons</taxon>
        <taxon>Gunneridae</taxon>
        <taxon>Pentapetalae</taxon>
        <taxon>rosids</taxon>
        <taxon>fabids</taxon>
        <taxon>Rosales</taxon>
        <taxon>Rosaceae</taxon>
        <taxon>Amygdaloideae</taxon>
        <taxon>Maleae</taxon>
        <taxon>Malus</taxon>
    </lineage>
</organism>
<dbReference type="Gene3D" id="1.20.120.690">
    <property type="entry name" value="RDM1 protein domain"/>
    <property type="match status" value="1"/>
</dbReference>
<feature type="compositionally biased region" description="Low complexity" evidence="1">
    <location>
        <begin position="34"/>
        <end position="43"/>
    </location>
</feature>
<protein>
    <recommendedName>
        <fullName evidence="4">Protein RDM1</fullName>
    </recommendedName>
</protein>
<comment type="caution">
    <text evidence="2">The sequence shown here is derived from an EMBL/GenBank/DDBJ whole genome shotgun (WGS) entry which is preliminary data.</text>
</comment>
<evidence type="ECO:0000256" key="1">
    <source>
        <dbReference type="SAM" id="MobiDB-lite"/>
    </source>
</evidence>
<dbReference type="AlphaFoldDB" id="A0A540MDV9"/>
<dbReference type="Proteomes" id="UP000315295">
    <property type="component" value="Unassembled WGS sequence"/>
</dbReference>
<dbReference type="STRING" id="106549.A0A540MDV9"/>
<dbReference type="GO" id="GO:0080188">
    <property type="term" value="P:gene silencing by siRNA-directed DNA methylation"/>
    <property type="evidence" value="ECO:0007669"/>
    <property type="project" value="InterPro"/>
</dbReference>
<evidence type="ECO:0008006" key="4">
    <source>
        <dbReference type="Google" id="ProtNLM"/>
    </source>
</evidence>
<sequence>MWAAMVLKLAAGLQVYRPHTMKRAAPWDEQVDVISSDDSSSPDMEMESVNECDSKQSDTNITFDQPDKEITPEGALARRAEMYQDYMKQIPIPSNRGSVIPFTSWTGLGKSIKQLYGQPLHYLTNLLLKQWDQLRIGSEEEYRPLDTIIHPCKAEATIWLVEEVHRQTSSHHHVANLWLKDPMHHASIDAIFPQLRSKS</sequence>
<dbReference type="GO" id="GO:0000419">
    <property type="term" value="C:RNA polymerase V complex"/>
    <property type="evidence" value="ECO:0007669"/>
    <property type="project" value="TreeGrafter"/>
</dbReference>
<dbReference type="PANTHER" id="PTHR36366">
    <property type="entry name" value="PROTEIN RDM1"/>
    <property type="match status" value="1"/>
</dbReference>
<dbReference type="Pfam" id="PF09187">
    <property type="entry name" value="RdDM_RDM1"/>
    <property type="match status" value="1"/>
</dbReference>
<reference evidence="2 3" key="1">
    <citation type="journal article" date="2019" name="G3 (Bethesda)">
        <title>Sequencing of a Wild Apple (Malus baccata) Genome Unravels the Differences Between Cultivated and Wild Apple Species Regarding Disease Resistance and Cold Tolerance.</title>
        <authorList>
            <person name="Chen X."/>
        </authorList>
    </citation>
    <scope>NUCLEOTIDE SEQUENCE [LARGE SCALE GENOMIC DNA]</scope>
    <source>
        <strain evidence="3">cv. Shandingzi</strain>
        <tissue evidence="2">Leaves</tissue>
    </source>
</reference>
<dbReference type="PANTHER" id="PTHR36366:SF1">
    <property type="entry name" value="PROTEIN RDM1"/>
    <property type="match status" value="1"/>
</dbReference>
<dbReference type="EMBL" id="VIEB01000283">
    <property type="protein sequence ID" value="TQD96911.1"/>
    <property type="molecule type" value="Genomic_DNA"/>
</dbReference>
<feature type="region of interest" description="Disordered" evidence="1">
    <location>
        <begin position="34"/>
        <end position="67"/>
    </location>
</feature>
<evidence type="ECO:0000313" key="3">
    <source>
        <dbReference type="Proteomes" id="UP000315295"/>
    </source>
</evidence>
<dbReference type="InterPro" id="IPR036319">
    <property type="entry name" value="RDM1_sf"/>
</dbReference>